<evidence type="ECO:0000313" key="4">
    <source>
        <dbReference type="EMBL" id="QDV47633.1"/>
    </source>
</evidence>
<evidence type="ECO:0000256" key="2">
    <source>
        <dbReference type="SAM" id="SignalP"/>
    </source>
</evidence>
<dbReference type="OrthoDB" id="244732at2"/>
<dbReference type="EMBL" id="CP037423">
    <property type="protein sequence ID" value="QDV47633.1"/>
    <property type="molecule type" value="Genomic_DNA"/>
</dbReference>
<keyword evidence="2" id="KW-0732">Signal</keyword>
<feature type="region of interest" description="Disordered" evidence="1">
    <location>
        <begin position="205"/>
        <end position="225"/>
    </location>
</feature>
<dbReference type="PANTHER" id="PTHR34512:SF30">
    <property type="entry name" value="OUTER MEMBRANE PROTEIN ASSEMBLY FACTOR BAMB"/>
    <property type="match status" value="1"/>
</dbReference>
<dbReference type="Proteomes" id="UP000319004">
    <property type="component" value="Chromosome"/>
</dbReference>
<accession>A0A518I3F3</accession>
<name>A0A518I3F3_9BACT</name>
<evidence type="ECO:0000259" key="3">
    <source>
        <dbReference type="Pfam" id="PF13360"/>
    </source>
</evidence>
<dbReference type="Gene3D" id="2.130.10.10">
    <property type="entry name" value="YVTN repeat-like/Quinoprotein amine dehydrogenase"/>
    <property type="match status" value="2"/>
</dbReference>
<proteinExistence type="predicted"/>
<dbReference type="Pfam" id="PF13360">
    <property type="entry name" value="PQQ_2"/>
    <property type="match status" value="1"/>
</dbReference>
<feature type="chain" id="PRO_5022048743" evidence="2">
    <location>
        <begin position="23"/>
        <end position="422"/>
    </location>
</feature>
<evidence type="ECO:0000256" key="1">
    <source>
        <dbReference type="SAM" id="MobiDB-lite"/>
    </source>
</evidence>
<dbReference type="AlphaFoldDB" id="A0A518I3F3"/>
<dbReference type="RefSeq" id="WP_145391723.1">
    <property type="nucleotide sequence ID" value="NZ_CP037423.1"/>
</dbReference>
<feature type="signal peptide" evidence="2">
    <location>
        <begin position="1"/>
        <end position="22"/>
    </location>
</feature>
<reference evidence="4 5" key="1">
    <citation type="submission" date="2019-03" db="EMBL/GenBank/DDBJ databases">
        <title>Deep-cultivation of Planctomycetes and their phenomic and genomic characterization uncovers novel biology.</title>
        <authorList>
            <person name="Wiegand S."/>
            <person name="Jogler M."/>
            <person name="Boedeker C."/>
            <person name="Pinto D."/>
            <person name="Vollmers J."/>
            <person name="Rivas-Marin E."/>
            <person name="Kohn T."/>
            <person name="Peeters S.H."/>
            <person name="Heuer A."/>
            <person name="Rast P."/>
            <person name="Oberbeckmann S."/>
            <person name="Bunk B."/>
            <person name="Jeske O."/>
            <person name="Meyerdierks A."/>
            <person name="Storesund J.E."/>
            <person name="Kallscheuer N."/>
            <person name="Luecker S."/>
            <person name="Lage O.M."/>
            <person name="Pohl T."/>
            <person name="Merkel B.J."/>
            <person name="Hornburger P."/>
            <person name="Mueller R.-W."/>
            <person name="Bruemmer F."/>
            <person name="Labrenz M."/>
            <person name="Spormann A.M."/>
            <person name="Op den Camp H."/>
            <person name="Overmann J."/>
            <person name="Amann R."/>
            <person name="Jetten M.S.M."/>
            <person name="Mascher T."/>
            <person name="Medema M.H."/>
            <person name="Devos D.P."/>
            <person name="Kaster A.-K."/>
            <person name="Ovreas L."/>
            <person name="Rohde M."/>
            <person name="Galperin M.Y."/>
            <person name="Jogler C."/>
        </authorList>
    </citation>
    <scope>NUCLEOTIDE SEQUENCE [LARGE SCALE GENOMIC DNA]</scope>
    <source>
        <strain evidence="4 5">Enr13</strain>
    </source>
</reference>
<keyword evidence="5" id="KW-1185">Reference proteome</keyword>
<dbReference type="SMART" id="SM00564">
    <property type="entry name" value="PQQ"/>
    <property type="match status" value="4"/>
</dbReference>
<feature type="domain" description="Pyrrolo-quinoline quinone repeat" evidence="3">
    <location>
        <begin position="92"/>
        <end position="350"/>
    </location>
</feature>
<dbReference type="InterPro" id="IPR015943">
    <property type="entry name" value="WD40/YVTN_repeat-like_dom_sf"/>
</dbReference>
<protein>
    <submittedName>
        <fullName evidence="4">Outer membrane biogenesis protein BamB</fullName>
    </submittedName>
</protein>
<sequence precursor="true">MNRFRAAFACVACISISLVATAGVTAGDWSQFRGPQGDGVASAGDYPTEWSDTENIRWSVALPQPGNGSPIVVDGNVFVCSAEDSKGLARSLICFDADNGHQRWSRTVTLAAEMPTHKTNPYAGSTPACDGSRVVVWHATGGLHAYNMNGDPLWSRDLGEFRHMWGYGSSPVIVGDRVILNSGPGKQVFVAAFDVKSGETLWRHDEPVPGDGERNAEGKYMGTWSTPVPIERDGRQLAIVAMHQRILALDVETGDVVWFFRVTSDRGDLAYSSPMIEGDLCVFNAGFKGPTMAFEMNGRGDITENQRWRIEGNPQSIGTGILRGGFVYRVGAGPNLIDCLDAKTGKTVWQERNKAAFWGSIAAAGATAYATDQSGTTIVFRLSPDEFKPVAECPLKDSSNATPALAGGRVYLRTNQKLWCVE</sequence>
<dbReference type="InterPro" id="IPR011047">
    <property type="entry name" value="Quinoprotein_ADH-like_sf"/>
</dbReference>
<dbReference type="KEGG" id="snep:Enr13x_75440"/>
<dbReference type="SUPFAM" id="SSF50998">
    <property type="entry name" value="Quinoprotein alcohol dehydrogenase-like"/>
    <property type="match status" value="1"/>
</dbReference>
<dbReference type="PANTHER" id="PTHR34512">
    <property type="entry name" value="CELL SURFACE PROTEIN"/>
    <property type="match status" value="1"/>
</dbReference>
<evidence type="ECO:0000313" key="5">
    <source>
        <dbReference type="Proteomes" id="UP000319004"/>
    </source>
</evidence>
<organism evidence="4 5">
    <name type="scientific">Stieleria neptunia</name>
    <dbReference type="NCBI Taxonomy" id="2527979"/>
    <lineage>
        <taxon>Bacteria</taxon>
        <taxon>Pseudomonadati</taxon>
        <taxon>Planctomycetota</taxon>
        <taxon>Planctomycetia</taxon>
        <taxon>Pirellulales</taxon>
        <taxon>Pirellulaceae</taxon>
        <taxon>Stieleria</taxon>
    </lineage>
</organism>
<dbReference type="InterPro" id="IPR018391">
    <property type="entry name" value="PQQ_b-propeller_rpt"/>
</dbReference>
<feature type="compositionally biased region" description="Basic and acidic residues" evidence="1">
    <location>
        <begin position="205"/>
        <end position="217"/>
    </location>
</feature>
<gene>
    <name evidence="4" type="ORF">Enr13x_75440</name>
</gene>
<dbReference type="InterPro" id="IPR002372">
    <property type="entry name" value="PQQ_rpt_dom"/>
</dbReference>